<dbReference type="EMBL" id="AP024714">
    <property type="protein sequence ID" value="BCX81247.1"/>
    <property type="molecule type" value="Genomic_DNA"/>
</dbReference>
<evidence type="ECO:0000256" key="1">
    <source>
        <dbReference type="SAM" id="Coils"/>
    </source>
</evidence>
<dbReference type="AlphaFoldDB" id="A0AAU9CTK8"/>
<keyword evidence="3" id="KW-1185">Reference proteome</keyword>
<dbReference type="RefSeq" id="WP_317706180.1">
    <property type="nucleotide sequence ID" value="NZ_AP024714.1"/>
</dbReference>
<reference evidence="3" key="1">
    <citation type="journal article" date="2024" name="Int. J. Syst. Evol. Microbiol.">
        <title>Methylomarinovum tepidoasis sp. nov., a moderately thermophilic methanotroph of the family Methylothermaceae isolated from a deep-sea hydrothermal field.</title>
        <authorList>
            <person name="Hirayama H."/>
            <person name="Takaki Y."/>
            <person name="Abe M."/>
            <person name="Miyazaki M."/>
            <person name="Uematsu K."/>
            <person name="Matsui Y."/>
            <person name="Takai K."/>
        </authorList>
    </citation>
    <scope>NUCLEOTIDE SEQUENCE [LARGE SCALE GENOMIC DNA]</scope>
    <source>
        <strain evidence="3">IT-9</strain>
    </source>
</reference>
<dbReference type="Pfam" id="PF11855">
    <property type="entry name" value="DUF3375"/>
    <property type="match status" value="1"/>
</dbReference>
<organism evidence="2 3">
    <name type="scientific">Methylomarinovum caldicuralii</name>
    <dbReference type="NCBI Taxonomy" id="438856"/>
    <lineage>
        <taxon>Bacteria</taxon>
        <taxon>Pseudomonadati</taxon>
        <taxon>Pseudomonadota</taxon>
        <taxon>Gammaproteobacteria</taxon>
        <taxon>Methylococcales</taxon>
        <taxon>Methylothermaceae</taxon>
        <taxon>Methylomarinovum</taxon>
    </lineage>
</organism>
<feature type="coiled-coil region" evidence="1">
    <location>
        <begin position="158"/>
        <end position="219"/>
    </location>
</feature>
<keyword evidence="1" id="KW-0175">Coiled coil</keyword>
<name>A0AAU9CTK8_9GAMM</name>
<accession>A0AAU9CTK8</accession>
<gene>
    <name evidence="2" type="ORF">MIT9_P0825</name>
</gene>
<evidence type="ECO:0008006" key="4">
    <source>
        <dbReference type="Google" id="ProtNLM"/>
    </source>
</evidence>
<proteinExistence type="predicted"/>
<evidence type="ECO:0000313" key="3">
    <source>
        <dbReference type="Proteomes" id="UP001321825"/>
    </source>
</evidence>
<evidence type="ECO:0000313" key="2">
    <source>
        <dbReference type="EMBL" id="BCX81247.1"/>
    </source>
</evidence>
<sequence>MASDSSRFPDYHDLVLLRQQHPAWRLLAAAHAPLVLTLLHTAFIAPNRRALPRQQLIALLDDLLFDLRQQVGGDAFPKAAAAYLDDWAGDDKGWLRKYYPEDSDEPHYDLTPAAVQALEWVAGLQRREFVGTESRLLLVFELLRQMAEGSETDPEARIAELERRRGEIDAEIERIRSGQLELMDPTRLRDRFLQMQDTARRLLADFRAVEQNFRELDRRVRERIATWEGGKGELLAEVFGHTDAIADSDEGRSFRAFWDFLMDPRRQETLTGLLEKILALEPIRQLRPDPRLRRIHYDWLEAGEATQRTVARLSQQLRRWLDDQTWLENRRIMALLRDIEQHAIAVRECPPPGDFMTVDAAAPAIELVMERPLFQPSARIRIEDRVVVEGEAGTLDEALFKQRFVDREALADHIRRLLRSQSRVSLAQVVAARPLAEGLAELLTYLELAEADPRAVVDDGRSETIDWTGGDGVVRRARVPLILYCR</sequence>
<dbReference type="Proteomes" id="UP001321825">
    <property type="component" value="Chromosome"/>
</dbReference>
<protein>
    <recommendedName>
        <fullName evidence="4">DUF3375 domain-containing protein</fullName>
    </recommendedName>
</protein>
<dbReference type="KEGG" id="mcau:MIT9_P0825"/>
<dbReference type="InterPro" id="IPR021804">
    <property type="entry name" value="DUF3375"/>
</dbReference>